<sequence>MLKRRPYIVASIPIRNDDDIRIALSITDADYVELRLDYHENPLRLDYENMKGKRVIMTLRELDEGGYRRFDPTVKKKLIKLWKDLNLLYDVEIKFAEKYGVECDGAIVSIHILSEKPSLDEVIAAVTKYIDKAFAVKVAVRPFKGYKTFLTSLLELGENIAAMPMDVDEVERIAFALLGSKLIYGYVTQPTALGQPHYKRLLKILEPLYSS</sequence>
<dbReference type="Pfam" id="PF01487">
    <property type="entry name" value="DHquinase_I"/>
    <property type="match status" value="1"/>
</dbReference>
<evidence type="ECO:0000256" key="3">
    <source>
        <dbReference type="ARBA" id="ARBA00023239"/>
    </source>
</evidence>
<dbReference type="InterPro" id="IPR001381">
    <property type="entry name" value="DHquinase_I"/>
</dbReference>
<dbReference type="EMBL" id="DSEU01000040">
    <property type="protein sequence ID" value="HEM67077.1"/>
    <property type="molecule type" value="Genomic_DNA"/>
</dbReference>
<evidence type="ECO:0000256" key="2">
    <source>
        <dbReference type="ARBA" id="ARBA00012060"/>
    </source>
</evidence>
<dbReference type="AlphaFoldDB" id="A0A7J2U421"/>
<dbReference type="EC" id="4.2.1.10" evidence="2"/>
<dbReference type="InterPro" id="IPR050146">
    <property type="entry name" value="Type-I_3-dehydroquinase"/>
</dbReference>
<evidence type="ECO:0000256" key="4">
    <source>
        <dbReference type="ARBA" id="ARBA00023270"/>
    </source>
</evidence>
<name>A0A7J2U421_9CREN</name>
<organism evidence="5">
    <name type="scientific">Ignisphaera aggregans</name>
    <dbReference type="NCBI Taxonomy" id="334771"/>
    <lineage>
        <taxon>Archaea</taxon>
        <taxon>Thermoproteota</taxon>
        <taxon>Thermoprotei</taxon>
        <taxon>Desulfurococcales</taxon>
        <taxon>Desulfurococcaceae</taxon>
        <taxon>Ignisphaera</taxon>
    </lineage>
</organism>
<reference evidence="5" key="1">
    <citation type="journal article" date="2020" name="mSystems">
        <title>Genome- and Community-Level Interaction Insights into Carbon Utilization and Element Cycling Functions of Hydrothermarchaeota in Hydrothermal Sediment.</title>
        <authorList>
            <person name="Zhou Z."/>
            <person name="Liu Y."/>
            <person name="Xu W."/>
            <person name="Pan J."/>
            <person name="Luo Z.H."/>
            <person name="Li M."/>
        </authorList>
    </citation>
    <scope>NUCLEOTIDE SEQUENCE [LARGE SCALE GENOMIC DNA]</scope>
    <source>
        <strain evidence="5">SpSt-125</strain>
    </source>
</reference>
<dbReference type="PANTHER" id="PTHR43699">
    <property type="entry name" value="3-DEHYDROQUINATE DEHYDRATASE"/>
    <property type="match status" value="1"/>
</dbReference>
<evidence type="ECO:0000313" key="5">
    <source>
        <dbReference type="EMBL" id="HEM67077.1"/>
    </source>
</evidence>
<dbReference type="GO" id="GO:0046279">
    <property type="term" value="P:3,4-dihydroxybenzoate biosynthetic process"/>
    <property type="evidence" value="ECO:0007669"/>
    <property type="project" value="UniProtKB-ARBA"/>
</dbReference>
<proteinExistence type="predicted"/>
<dbReference type="InterPro" id="IPR013785">
    <property type="entry name" value="Aldolase_TIM"/>
</dbReference>
<gene>
    <name evidence="5" type="ORF">ENO26_05875</name>
</gene>
<dbReference type="PANTHER" id="PTHR43699:SF1">
    <property type="entry name" value="3-DEHYDROQUINATE DEHYDRATASE"/>
    <property type="match status" value="1"/>
</dbReference>
<keyword evidence="3" id="KW-0456">Lyase</keyword>
<dbReference type="Gene3D" id="3.20.20.70">
    <property type="entry name" value="Aldolase class I"/>
    <property type="match status" value="1"/>
</dbReference>
<keyword evidence="4" id="KW-0704">Schiff base</keyword>
<comment type="caution">
    <text evidence="5">The sequence shown here is derived from an EMBL/GenBank/DDBJ whole genome shotgun (WGS) entry which is preliminary data.</text>
</comment>
<dbReference type="GO" id="GO:0003855">
    <property type="term" value="F:3-dehydroquinate dehydratase activity"/>
    <property type="evidence" value="ECO:0007669"/>
    <property type="project" value="UniProtKB-EC"/>
</dbReference>
<dbReference type="SUPFAM" id="SSF51569">
    <property type="entry name" value="Aldolase"/>
    <property type="match status" value="1"/>
</dbReference>
<accession>A0A7J2U421</accession>
<protein>
    <recommendedName>
        <fullName evidence="2">3-dehydroquinate dehydratase</fullName>
        <ecNumber evidence="2">4.2.1.10</ecNumber>
    </recommendedName>
</protein>
<evidence type="ECO:0000256" key="1">
    <source>
        <dbReference type="ARBA" id="ARBA00001864"/>
    </source>
</evidence>
<comment type="catalytic activity">
    <reaction evidence="1">
        <text>3-dehydroquinate = 3-dehydroshikimate + H2O</text>
        <dbReference type="Rhea" id="RHEA:21096"/>
        <dbReference type="ChEBI" id="CHEBI:15377"/>
        <dbReference type="ChEBI" id="CHEBI:16630"/>
        <dbReference type="ChEBI" id="CHEBI:32364"/>
        <dbReference type="EC" id="4.2.1.10"/>
    </reaction>
</comment>